<protein>
    <recommendedName>
        <fullName evidence="9">Major facilitator superfamily (MFS) profile domain-containing protein</fullName>
    </recommendedName>
</protein>
<dbReference type="SUPFAM" id="SSF103473">
    <property type="entry name" value="MFS general substrate transporter"/>
    <property type="match status" value="1"/>
</dbReference>
<evidence type="ECO:0000256" key="7">
    <source>
        <dbReference type="SAM" id="MobiDB-lite"/>
    </source>
</evidence>
<comment type="subcellular location">
    <subcellularLocation>
        <location evidence="1">Membrane</location>
        <topology evidence="1">Multi-pass membrane protein</topology>
    </subcellularLocation>
</comment>
<feature type="transmembrane region" description="Helical" evidence="8">
    <location>
        <begin position="224"/>
        <end position="244"/>
    </location>
</feature>
<dbReference type="EMBL" id="ML995474">
    <property type="protein sequence ID" value="KAF2147307.1"/>
    <property type="molecule type" value="Genomic_DNA"/>
</dbReference>
<comment type="similarity">
    <text evidence="6">Belongs to the major facilitator superfamily. Allantoate permease family.</text>
</comment>
<accession>A0A6A6BWM8</accession>
<dbReference type="OrthoDB" id="6730379at2759"/>
<dbReference type="InterPro" id="IPR036259">
    <property type="entry name" value="MFS_trans_sf"/>
</dbReference>
<proteinExistence type="inferred from homology"/>
<evidence type="ECO:0000256" key="6">
    <source>
        <dbReference type="ARBA" id="ARBA00037968"/>
    </source>
</evidence>
<dbReference type="GO" id="GO:0022857">
    <property type="term" value="F:transmembrane transporter activity"/>
    <property type="evidence" value="ECO:0007669"/>
    <property type="project" value="InterPro"/>
</dbReference>
<dbReference type="AlphaFoldDB" id="A0A6A6BWM8"/>
<dbReference type="PANTHER" id="PTHR43791:SF1">
    <property type="entry name" value="ALLANTOATE PERMEASE"/>
    <property type="match status" value="1"/>
</dbReference>
<evidence type="ECO:0000256" key="2">
    <source>
        <dbReference type="ARBA" id="ARBA00022448"/>
    </source>
</evidence>
<feature type="transmembrane region" description="Helical" evidence="8">
    <location>
        <begin position="92"/>
        <end position="109"/>
    </location>
</feature>
<feature type="transmembrane region" description="Helical" evidence="8">
    <location>
        <begin position="421"/>
        <end position="440"/>
    </location>
</feature>
<dbReference type="Gene3D" id="1.20.1250.20">
    <property type="entry name" value="MFS general substrate transporter like domains"/>
    <property type="match status" value="2"/>
</dbReference>
<keyword evidence="4 8" id="KW-1133">Transmembrane helix</keyword>
<feature type="compositionally biased region" description="Low complexity" evidence="7">
    <location>
        <begin position="29"/>
        <end position="40"/>
    </location>
</feature>
<keyword evidence="11" id="KW-1185">Reference proteome</keyword>
<dbReference type="PANTHER" id="PTHR43791">
    <property type="entry name" value="PERMEASE-RELATED"/>
    <property type="match status" value="1"/>
</dbReference>
<reference evidence="10" key="1">
    <citation type="journal article" date="2020" name="Stud. Mycol.">
        <title>101 Dothideomycetes genomes: a test case for predicting lifestyles and emergence of pathogens.</title>
        <authorList>
            <person name="Haridas S."/>
            <person name="Albert R."/>
            <person name="Binder M."/>
            <person name="Bloem J."/>
            <person name="Labutti K."/>
            <person name="Salamov A."/>
            <person name="Andreopoulos B."/>
            <person name="Baker S."/>
            <person name="Barry K."/>
            <person name="Bills G."/>
            <person name="Bluhm B."/>
            <person name="Cannon C."/>
            <person name="Castanera R."/>
            <person name="Culley D."/>
            <person name="Daum C."/>
            <person name="Ezra D."/>
            <person name="Gonzalez J."/>
            <person name="Henrissat B."/>
            <person name="Kuo A."/>
            <person name="Liang C."/>
            <person name="Lipzen A."/>
            <person name="Lutzoni F."/>
            <person name="Magnuson J."/>
            <person name="Mondo S."/>
            <person name="Nolan M."/>
            <person name="Ohm R."/>
            <person name="Pangilinan J."/>
            <person name="Park H.-J."/>
            <person name="Ramirez L."/>
            <person name="Alfaro M."/>
            <person name="Sun H."/>
            <person name="Tritt A."/>
            <person name="Yoshinaga Y."/>
            <person name="Zwiers L.-H."/>
            <person name="Turgeon B."/>
            <person name="Goodwin S."/>
            <person name="Spatafora J."/>
            <person name="Crous P."/>
            <person name="Grigoriev I."/>
        </authorList>
    </citation>
    <scope>NUCLEOTIDE SEQUENCE</scope>
    <source>
        <strain evidence="10">CBS 121167</strain>
    </source>
</reference>
<dbReference type="InterPro" id="IPR011701">
    <property type="entry name" value="MFS"/>
</dbReference>
<evidence type="ECO:0000256" key="8">
    <source>
        <dbReference type="SAM" id="Phobius"/>
    </source>
</evidence>
<evidence type="ECO:0000313" key="11">
    <source>
        <dbReference type="Proteomes" id="UP000799438"/>
    </source>
</evidence>
<sequence>MSVHTNTNNTDIEKPPLPPTTPPPPPTPTLGTVTTTTNQAPPTQQHQLLAHSHDADAALAAITAAQADNPNAAVSAGAELDAPTQRRLLRRIDARLMPLLCVVYGLNYLDKTTLSYASIMGIKADLDLSGDEYSWLGSVFYFGYLVWEYPTNRLLQRLPLGKYSAFNILAWGIVLTSFASVTSFAGALIVRFFLGVFEAAVTPGFALCTSQWYTRSEQGTRTGIWFSFNGAAQIVGGLLAYGIARGAAAHGAAIAPWKIIFLATGLLTTATGAVFLFVVPDSPLNARWLAPADRVNVLLRIRGNQQGVGNPHWKAYQVREALLDPLTWAFFAYALVADIPNGGLTNFFSMLISSFGYTPEQSLLLGCPAGAFEIVALLLAGWLGDRFGNRLLISTSGLLFSIFGMALVVGLPESMNVGRLVGYYLTQTSPTPFVALLSLISTNVAGYTKKTTVAALFLIGYCAGNIIGPQTFRGDNYVPAEITILVCYAVGLGIILFIYAYCKHMNRKKAAIRAQPHYVKLENQEWLDLTDRENPEFVYTL</sequence>
<dbReference type="Proteomes" id="UP000799438">
    <property type="component" value="Unassembled WGS sequence"/>
</dbReference>
<dbReference type="GO" id="GO:0016020">
    <property type="term" value="C:membrane"/>
    <property type="evidence" value="ECO:0007669"/>
    <property type="project" value="UniProtKB-SubCell"/>
</dbReference>
<dbReference type="Pfam" id="PF07690">
    <property type="entry name" value="MFS_1"/>
    <property type="match status" value="1"/>
</dbReference>
<evidence type="ECO:0000256" key="3">
    <source>
        <dbReference type="ARBA" id="ARBA00022692"/>
    </source>
</evidence>
<name>A0A6A6BWM8_9PEZI</name>
<evidence type="ECO:0000256" key="1">
    <source>
        <dbReference type="ARBA" id="ARBA00004141"/>
    </source>
</evidence>
<feature type="transmembrane region" description="Helical" evidence="8">
    <location>
        <begin position="133"/>
        <end position="149"/>
    </location>
</feature>
<feature type="transmembrane region" description="Helical" evidence="8">
    <location>
        <begin position="256"/>
        <end position="279"/>
    </location>
</feature>
<dbReference type="RefSeq" id="XP_033403015.1">
    <property type="nucleotide sequence ID" value="XM_033546775.1"/>
</dbReference>
<evidence type="ECO:0000256" key="5">
    <source>
        <dbReference type="ARBA" id="ARBA00023136"/>
    </source>
</evidence>
<feature type="transmembrane region" description="Helical" evidence="8">
    <location>
        <begin position="391"/>
        <end position="409"/>
    </location>
</feature>
<feature type="compositionally biased region" description="Pro residues" evidence="7">
    <location>
        <begin position="15"/>
        <end position="28"/>
    </location>
</feature>
<dbReference type="InterPro" id="IPR020846">
    <property type="entry name" value="MFS_dom"/>
</dbReference>
<feature type="transmembrane region" description="Helical" evidence="8">
    <location>
        <begin position="482"/>
        <end position="502"/>
    </location>
</feature>
<dbReference type="FunFam" id="1.20.1250.20:FF:000064">
    <property type="entry name" value="MFS allantoate transporter"/>
    <property type="match status" value="1"/>
</dbReference>
<feature type="transmembrane region" description="Helical" evidence="8">
    <location>
        <begin position="169"/>
        <end position="194"/>
    </location>
</feature>
<evidence type="ECO:0000313" key="10">
    <source>
        <dbReference type="EMBL" id="KAF2147307.1"/>
    </source>
</evidence>
<gene>
    <name evidence="10" type="ORF">K452DRAFT_5121</name>
</gene>
<organism evidence="10 11">
    <name type="scientific">Aplosporella prunicola CBS 121167</name>
    <dbReference type="NCBI Taxonomy" id="1176127"/>
    <lineage>
        <taxon>Eukaryota</taxon>
        <taxon>Fungi</taxon>
        <taxon>Dikarya</taxon>
        <taxon>Ascomycota</taxon>
        <taxon>Pezizomycotina</taxon>
        <taxon>Dothideomycetes</taxon>
        <taxon>Dothideomycetes incertae sedis</taxon>
        <taxon>Botryosphaeriales</taxon>
        <taxon>Aplosporellaceae</taxon>
        <taxon>Aplosporella</taxon>
    </lineage>
</organism>
<feature type="compositionally biased region" description="Polar residues" evidence="7">
    <location>
        <begin position="1"/>
        <end position="10"/>
    </location>
</feature>
<keyword evidence="2" id="KW-0813">Transport</keyword>
<feature type="transmembrane region" description="Helical" evidence="8">
    <location>
        <begin position="452"/>
        <end position="470"/>
    </location>
</feature>
<dbReference type="GeneID" id="54304282"/>
<keyword evidence="3 8" id="KW-0812">Transmembrane</keyword>
<keyword evidence="5 8" id="KW-0472">Membrane</keyword>
<feature type="domain" description="Major facilitator superfamily (MFS) profile" evidence="9">
    <location>
        <begin position="96"/>
        <end position="541"/>
    </location>
</feature>
<evidence type="ECO:0000259" key="9">
    <source>
        <dbReference type="PROSITE" id="PS50850"/>
    </source>
</evidence>
<dbReference type="PROSITE" id="PS50850">
    <property type="entry name" value="MFS"/>
    <property type="match status" value="1"/>
</dbReference>
<feature type="region of interest" description="Disordered" evidence="7">
    <location>
        <begin position="1"/>
        <end position="40"/>
    </location>
</feature>
<feature type="transmembrane region" description="Helical" evidence="8">
    <location>
        <begin position="363"/>
        <end position="384"/>
    </location>
</feature>
<evidence type="ECO:0000256" key="4">
    <source>
        <dbReference type="ARBA" id="ARBA00022989"/>
    </source>
</evidence>